<dbReference type="Proteomes" id="UP000676336">
    <property type="component" value="Unassembled WGS sequence"/>
</dbReference>
<evidence type="ECO:0000256" key="3">
    <source>
        <dbReference type="ARBA" id="ARBA00022771"/>
    </source>
</evidence>
<dbReference type="Proteomes" id="UP000663824">
    <property type="component" value="Unassembled WGS sequence"/>
</dbReference>
<dbReference type="PROSITE" id="PS00028">
    <property type="entry name" value="ZINC_FINGER_C2H2_1"/>
    <property type="match status" value="3"/>
</dbReference>
<accession>A0A817A340</accession>
<feature type="domain" description="C2H2-type" evidence="7">
    <location>
        <begin position="251"/>
        <end position="275"/>
    </location>
</feature>
<dbReference type="GO" id="GO:0043565">
    <property type="term" value="F:sequence-specific DNA binding"/>
    <property type="evidence" value="ECO:0007669"/>
    <property type="project" value="TreeGrafter"/>
</dbReference>
<keyword evidence="3 5" id="KW-0863">Zinc-finger</keyword>
<keyword evidence="1" id="KW-0479">Metal-binding</keyword>
<evidence type="ECO:0000256" key="2">
    <source>
        <dbReference type="ARBA" id="ARBA00022737"/>
    </source>
</evidence>
<feature type="compositionally biased region" description="Basic and acidic residues" evidence="6">
    <location>
        <begin position="187"/>
        <end position="197"/>
    </location>
</feature>
<dbReference type="InterPro" id="IPR013087">
    <property type="entry name" value="Znf_C2H2_type"/>
</dbReference>
<feature type="region of interest" description="Disordered" evidence="6">
    <location>
        <begin position="302"/>
        <end position="332"/>
    </location>
</feature>
<keyword evidence="4" id="KW-0862">Zinc</keyword>
<protein>
    <recommendedName>
        <fullName evidence="7">C2H2-type domain-containing protein</fullName>
    </recommendedName>
</protein>
<sequence>MANVFSLCNDIEQFLQQSDKNSIDQFLNWLKSRFNISSPSNIRKSDNYSSESLEKSIINSSQIFTCQCGHRFSFRCTIDNLIETSEFNDIDKQSKVNGSKLQNSSKDFLCNQCQIRLHTHETFLHHYSMHEKGYLFCKHCFQFYINDQTKLHDCEQRKLDELQSLEQLIPPDTIEQQQSSNPINYINDHDRSSSTRTTRFDLPKLTDSIVEIIHTDGKRQYRCPLCFNSYVNRSGLNRHYITHSSQDIWKVECQFCGKRYSRKDSLKHHIKTQHAHFIMSNLTWTEKDNALYHQSNERLYQSNNKNSLDGQSNSSLSSEKEQMENDDIVVVN</sequence>
<dbReference type="GO" id="GO:0000981">
    <property type="term" value="F:DNA-binding transcription factor activity, RNA polymerase II-specific"/>
    <property type="evidence" value="ECO:0007669"/>
    <property type="project" value="TreeGrafter"/>
</dbReference>
<dbReference type="EMBL" id="CAJNRE010020670">
    <property type="protein sequence ID" value="CAF2238616.1"/>
    <property type="molecule type" value="Genomic_DNA"/>
</dbReference>
<feature type="region of interest" description="Disordered" evidence="6">
    <location>
        <begin position="177"/>
        <end position="197"/>
    </location>
</feature>
<dbReference type="SMART" id="SM00355">
    <property type="entry name" value="ZnF_C2H2"/>
    <property type="match status" value="3"/>
</dbReference>
<evidence type="ECO:0000256" key="5">
    <source>
        <dbReference type="PROSITE-ProRule" id="PRU00042"/>
    </source>
</evidence>
<dbReference type="SUPFAM" id="SSF57667">
    <property type="entry name" value="beta-beta-alpha zinc fingers"/>
    <property type="match status" value="1"/>
</dbReference>
<name>A0A817A340_9BILA</name>
<feature type="compositionally biased region" description="Low complexity" evidence="6">
    <location>
        <begin position="306"/>
        <end position="317"/>
    </location>
</feature>
<evidence type="ECO:0000256" key="1">
    <source>
        <dbReference type="ARBA" id="ARBA00022723"/>
    </source>
</evidence>
<dbReference type="PANTHER" id="PTHR24408">
    <property type="entry name" value="ZINC FINGER PROTEIN"/>
    <property type="match status" value="1"/>
</dbReference>
<feature type="domain" description="C2H2-type" evidence="7">
    <location>
        <begin position="221"/>
        <end position="248"/>
    </location>
</feature>
<organism evidence="8 10">
    <name type="scientific">Rotaria magnacalcarata</name>
    <dbReference type="NCBI Taxonomy" id="392030"/>
    <lineage>
        <taxon>Eukaryota</taxon>
        <taxon>Metazoa</taxon>
        <taxon>Spiralia</taxon>
        <taxon>Gnathifera</taxon>
        <taxon>Rotifera</taxon>
        <taxon>Eurotatoria</taxon>
        <taxon>Bdelloidea</taxon>
        <taxon>Philodinida</taxon>
        <taxon>Philodinidae</taxon>
        <taxon>Rotaria</taxon>
    </lineage>
</organism>
<proteinExistence type="predicted"/>
<dbReference type="PROSITE" id="PS50157">
    <property type="entry name" value="ZINC_FINGER_C2H2_2"/>
    <property type="match status" value="2"/>
</dbReference>
<evidence type="ECO:0000313" key="9">
    <source>
        <dbReference type="EMBL" id="CAF3845209.1"/>
    </source>
</evidence>
<comment type="caution">
    <text evidence="8">The sequence shown here is derived from an EMBL/GenBank/DDBJ whole genome shotgun (WGS) entry which is preliminary data.</text>
</comment>
<dbReference type="AlphaFoldDB" id="A0A817A340"/>
<evidence type="ECO:0000313" key="8">
    <source>
        <dbReference type="EMBL" id="CAF2238616.1"/>
    </source>
</evidence>
<gene>
    <name evidence="8" type="ORF">MBJ925_LOCUS37245</name>
    <name evidence="9" type="ORF">SMN809_LOCUS3689</name>
</gene>
<evidence type="ECO:0000259" key="7">
    <source>
        <dbReference type="PROSITE" id="PS50157"/>
    </source>
</evidence>
<dbReference type="Gene3D" id="3.30.160.60">
    <property type="entry name" value="Classic Zinc Finger"/>
    <property type="match status" value="2"/>
</dbReference>
<dbReference type="InterPro" id="IPR036236">
    <property type="entry name" value="Znf_C2H2_sf"/>
</dbReference>
<dbReference type="PANTHER" id="PTHR24408:SF64">
    <property type="entry name" value="LINKING IMMUNITY AND METABOLISM-RELATED"/>
    <property type="match status" value="1"/>
</dbReference>
<dbReference type="Pfam" id="PF00096">
    <property type="entry name" value="zf-C2H2"/>
    <property type="match status" value="2"/>
</dbReference>
<keyword evidence="2" id="KW-0677">Repeat</keyword>
<evidence type="ECO:0000256" key="4">
    <source>
        <dbReference type="ARBA" id="ARBA00022833"/>
    </source>
</evidence>
<dbReference type="GO" id="GO:0008270">
    <property type="term" value="F:zinc ion binding"/>
    <property type="evidence" value="ECO:0007669"/>
    <property type="project" value="UniProtKB-KW"/>
</dbReference>
<evidence type="ECO:0000313" key="10">
    <source>
        <dbReference type="Proteomes" id="UP000663824"/>
    </source>
</evidence>
<dbReference type="GO" id="GO:0005634">
    <property type="term" value="C:nucleus"/>
    <property type="evidence" value="ECO:0007669"/>
    <property type="project" value="TreeGrafter"/>
</dbReference>
<reference evidence="8" key="1">
    <citation type="submission" date="2021-02" db="EMBL/GenBank/DDBJ databases">
        <authorList>
            <person name="Nowell W R."/>
        </authorList>
    </citation>
    <scope>NUCLEOTIDE SEQUENCE</scope>
</reference>
<dbReference type="EMBL" id="CAJOBI010000791">
    <property type="protein sequence ID" value="CAF3845209.1"/>
    <property type="molecule type" value="Genomic_DNA"/>
</dbReference>
<evidence type="ECO:0000256" key="6">
    <source>
        <dbReference type="SAM" id="MobiDB-lite"/>
    </source>
</evidence>